<dbReference type="Gene3D" id="3.40.50.300">
    <property type="entry name" value="P-loop containing nucleotide triphosphate hydrolases"/>
    <property type="match status" value="1"/>
</dbReference>
<dbReference type="Pfam" id="PF01695">
    <property type="entry name" value="IstB_IS21"/>
    <property type="match status" value="1"/>
</dbReference>
<evidence type="ECO:0000313" key="3">
    <source>
        <dbReference type="Proteomes" id="UP000000845"/>
    </source>
</evidence>
<dbReference type="EMBL" id="CP001739">
    <property type="protein sequence ID" value="ACZ07703.1"/>
    <property type="molecule type" value="Genomic_DNA"/>
</dbReference>
<protein>
    <submittedName>
        <fullName evidence="2">DNA replication protein-like protein</fullName>
    </submittedName>
</protein>
<reference evidence="2 3" key="2">
    <citation type="journal article" date="2010" name="Stand. Genomic Sci.">
        <title>Complete genome sequence of Sebaldella termitidis type strain (NCTC 11300).</title>
        <authorList>
            <person name="Harmon-Smith M."/>
            <person name="Celia L."/>
            <person name="Chertkov O."/>
            <person name="Lapidus A."/>
            <person name="Copeland A."/>
            <person name="Glavina Del Rio T."/>
            <person name="Nolan M."/>
            <person name="Lucas S."/>
            <person name="Tice H."/>
            <person name="Cheng J.F."/>
            <person name="Han C."/>
            <person name="Detter J.C."/>
            <person name="Bruce D."/>
            <person name="Goodwin L."/>
            <person name="Pitluck S."/>
            <person name="Pati A."/>
            <person name="Liolios K."/>
            <person name="Ivanova N."/>
            <person name="Mavromatis K."/>
            <person name="Mikhailova N."/>
            <person name="Chen A."/>
            <person name="Palaniappan K."/>
            <person name="Land M."/>
            <person name="Hauser L."/>
            <person name="Chang Y.J."/>
            <person name="Jeffries C.D."/>
            <person name="Brettin T."/>
            <person name="Goker M."/>
            <person name="Beck B."/>
            <person name="Bristow J."/>
            <person name="Eisen J.A."/>
            <person name="Markowitz V."/>
            <person name="Hugenholtz P."/>
            <person name="Kyrpides N.C."/>
            <person name="Klenk H.P."/>
            <person name="Chen F."/>
        </authorList>
    </citation>
    <scope>NUCLEOTIDE SEQUENCE [LARGE SCALE GENOMIC DNA]</scope>
    <source>
        <strain evidence="3">ATCC 33386 / NCTC 11300</strain>
    </source>
</reference>
<reference evidence="3" key="1">
    <citation type="submission" date="2009-09" db="EMBL/GenBank/DDBJ databases">
        <title>The complete chromosome of Sebaldella termitidis ATCC 33386.</title>
        <authorList>
            <consortium name="US DOE Joint Genome Institute (JGI-PGF)"/>
            <person name="Lucas S."/>
            <person name="Copeland A."/>
            <person name="Lapidus A."/>
            <person name="Glavina del Rio T."/>
            <person name="Dalin E."/>
            <person name="Tice H."/>
            <person name="Bruce D."/>
            <person name="Goodwin L."/>
            <person name="Pitluck S."/>
            <person name="Kyrpides N."/>
            <person name="Mavromatis K."/>
            <person name="Ivanova N."/>
            <person name="Mikhailova N."/>
            <person name="Sims D."/>
            <person name="Meincke L."/>
            <person name="Brettin T."/>
            <person name="Detter J.C."/>
            <person name="Han C."/>
            <person name="Larimer F."/>
            <person name="Land M."/>
            <person name="Hauser L."/>
            <person name="Markowitz V."/>
            <person name="Cheng J.F."/>
            <person name="Hugenholtz P."/>
            <person name="Woyke T."/>
            <person name="Wu D."/>
            <person name="Eisen J.A."/>
        </authorList>
    </citation>
    <scope>NUCLEOTIDE SEQUENCE [LARGE SCALE GENOMIC DNA]</scope>
    <source>
        <strain evidence="3">ATCC 33386 / NCTC 11300</strain>
    </source>
</reference>
<proteinExistence type="predicted"/>
<dbReference type="InterPro" id="IPR027417">
    <property type="entry name" value="P-loop_NTPase"/>
</dbReference>
<dbReference type="InterPro" id="IPR002611">
    <property type="entry name" value="IstB_ATP-bd"/>
</dbReference>
<dbReference type="eggNOG" id="COG1484">
    <property type="taxonomic scope" value="Bacteria"/>
</dbReference>
<sequence>MAVAILREMKDQALTDLTNDDIKIKFIEESKKEGQKNYEAFQKREEKNKKLQEELLKEAEIKKYKSNSQITKKVQKASFEIATFKNDKERKYFNYFRNYCKHFDEVREDVIGILITGNPGTGKSFVTSCIYNELQNKYKVYRFNFSFYIETLKQNFNEMERLNLVKNADLVIIDDLGNEMLETEYKKNQNDENTISWRQERMFNLFQEIYENEIPVIINTNLTFSQLNKFLEIKKSDKLLDRLIEDCKHLYFDWKSRRSEIKKDKFKKYFGE</sequence>
<feature type="domain" description="IstB-like ATP-binding" evidence="1">
    <location>
        <begin position="111"/>
        <end position="261"/>
    </location>
</feature>
<gene>
    <name evidence="2" type="ordered locus">Sterm_0831</name>
</gene>
<dbReference type="GO" id="GO:0005524">
    <property type="term" value="F:ATP binding"/>
    <property type="evidence" value="ECO:0007669"/>
    <property type="project" value="InterPro"/>
</dbReference>
<dbReference type="KEGG" id="str:Sterm_0831"/>
<dbReference type="HOGENOM" id="CLU_062999_3_3_0"/>
<dbReference type="Proteomes" id="UP000000845">
    <property type="component" value="Chromosome"/>
</dbReference>
<keyword evidence="3" id="KW-1185">Reference proteome</keyword>
<dbReference type="PANTHER" id="PTHR30050">
    <property type="entry name" value="CHROMOSOMAL REPLICATION INITIATOR PROTEIN DNAA"/>
    <property type="match status" value="1"/>
</dbReference>
<dbReference type="SUPFAM" id="SSF52540">
    <property type="entry name" value="P-loop containing nucleoside triphosphate hydrolases"/>
    <property type="match status" value="1"/>
</dbReference>
<organism evidence="2 3">
    <name type="scientific">Sebaldella termitidis (strain ATCC 33386 / NCTC 11300)</name>
    <dbReference type="NCBI Taxonomy" id="526218"/>
    <lineage>
        <taxon>Bacteria</taxon>
        <taxon>Fusobacteriati</taxon>
        <taxon>Fusobacteriota</taxon>
        <taxon>Fusobacteriia</taxon>
        <taxon>Fusobacteriales</taxon>
        <taxon>Leptotrichiaceae</taxon>
        <taxon>Sebaldella</taxon>
    </lineage>
</organism>
<dbReference type="PANTHER" id="PTHR30050:SF4">
    <property type="entry name" value="ATP-BINDING PROTEIN RV3427C IN INSERTION SEQUENCE-RELATED"/>
    <property type="match status" value="1"/>
</dbReference>
<dbReference type="STRING" id="526218.Sterm_0831"/>
<evidence type="ECO:0000259" key="1">
    <source>
        <dbReference type="Pfam" id="PF01695"/>
    </source>
</evidence>
<evidence type="ECO:0000313" key="2">
    <source>
        <dbReference type="EMBL" id="ACZ07703.1"/>
    </source>
</evidence>
<accession>D1AR15</accession>
<name>D1AR15_SEBTE</name>
<dbReference type="AlphaFoldDB" id="D1AR15"/>
<dbReference type="GO" id="GO:0006260">
    <property type="term" value="P:DNA replication"/>
    <property type="evidence" value="ECO:0007669"/>
    <property type="project" value="TreeGrafter"/>
</dbReference>
<dbReference type="RefSeq" id="WP_012860299.1">
    <property type="nucleotide sequence ID" value="NC_013517.1"/>
</dbReference>